<comment type="caution">
    <text evidence="1">The sequence shown here is derived from an EMBL/GenBank/DDBJ whole genome shotgun (WGS) entry which is preliminary data.</text>
</comment>
<sequence length="151" mass="16665">MEVLMDRLIAAHTPGIRIARSSGFRAVTHLPTASDVWHSPSKWPAGLSNQCLKDPTFNEVKLQRKGRKPILLIACRRDSPPRLTGPQLLPGSIIETALRDGRSASQAGGMIGLGYRQPSEQLSVSKLFNRYAGLDKKPCSLSFLNFSFKKH</sequence>
<reference evidence="1 2" key="1">
    <citation type="submission" date="2021-06" db="EMBL/GenBank/DDBJ databases">
        <title>Caerostris extrusa draft genome.</title>
        <authorList>
            <person name="Kono N."/>
            <person name="Arakawa K."/>
        </authorList>
    </citation>
    <scope>NUCLEOTIDE SEQUENCE [LARGE SCALE GENOMIC DNA]</scope>
</reference>
<proteinExistence type="predicted"/>
<keyword evidence="2" id="KW-1185">Reference proteome</keyword>
<evidence type="ECO:0000313" key="1">
    <source>
        <dbReference type="EMBL" id="GIX90203.1"/>
    </source>
</evidence>
<name>A0AAV4P0W1_CAEEX</name>
<dbReference type="Proteomes" id="UP001054945">
    <property type="component" value="Unassembled WGS sequence"/>
</dbReference>
<organism evidence="1 2">
    <name type="scientific">Caerostris extrusa</name>
    <name type="common">Bark spider</name>
    <name type="synonym">Caerostris bankana</name>
    <dbReference type="NCBI Taxonomy" id="172846"/>
    <lineage>
        <taxon>Eukaryota</taxon>
        <taxon>Metazoa</taxon>
        <taxon>Ecdysozoa</taxon>
        <taxon>Arthropoda</taxon>
        <taxon>Chelicerata</taxon>
        <taxon>Arachnida</taxon>
        <taxon>Araneae</taxon>
        <taxon>Araneomorphae</taxon>
        <taxon>Entelegynae</taxon>
        <taxon>Araneoidea</taxon>
        <taxon>Araneidae</taxon>
        <taxon>Caerostris</taxon>
    </lineage>
</organism>
<accession>A0AAV4P0W1</accession>
<dbReference type="EMBL" id="BPLR01003917">
    <property type="protein sequence ID" value="GIX90203.1"/>
    <property type="molecule type" value="Genomic_DNA"/>
</dbReference>
<evidence type="ECO:0000313" key="2">
    <source>
        <dbReference type="Proteomes" id="UP001054945"/>
    </source>
</evidence>
<dbReference type="AlphaFoldDB" id="A0AAV4P0W1"/>
<gene>
    <name evidence="1" type="ORF">CEXT_572591</name>
</gene>
<protein>
    <submittedName>
        <fullName evidence="1">Uncharacterized protein</fullName>
    </submittedName>
</protein>